<comment type="caution">
    <text evidence="2">The sequence shown here is derived from an EMBL/GenBank/DDBJ whole genome shotgun (WGS) entry which is preliminary data.</text>
</comment>
<evidence type="ECO:0000256" key="1">
    <source>
        <dbReference type="SAM" id="MobiDB-lite"/>
    </source>
</evidence>
<keyword evidence="3" id="KW-1185">Reference proteome</keyword>
<name>A0A4Z2FNC2_9TELE</name>
<evidence type="ECO:0000313" key="3">
    <source>
        <dbReference type="Proteomes" id="UP000314294"/>
    </source>
</evidence>
<dbReference type="EMBL" id="SRLO01001078">
    <property type="protein sequence ID" value="TNN41822.1"/>
    <property type="molecule type" value="Genomic_DNA"/>
</dbReference>
<proteinExistence type="predicted"/>
<dbReference type="AlphaFoldDB" id="A0A4Z2FNC2"/>
<protein>
    <submittedName>
        <fullName evidence="2">Uncharacterized protein</fullName>
    </submittedName>
</protein>
<feature type="region of interest" description="Disordered" evidence="1">
    <location>
        <begin position="16"/>
        <end position="62"/>
    </location>
</feature>
<reference evidence="2 3" key="1">
    <citation type="submission" date="2019-03" db="EMBL/GenBank/DDBJ databases">
        <title>First draft genome of Liparis tanakae, snailfish: a comprehensive survey of snailfish specific genes.</title>
        <authorList>
            <person name="Kim W."/>
            <person name="Song I."/>
            <person name="Jeong J.-H."/>
            <person name="Kim D."/>
            <person name="Kim S."/>
            <person name="Ryu S."/>
            <person name="Song J.Y."/>
            <person name="Lee S.K."/>
        </authorList>
    </citation>
    <scope>NUCLEOTIDE SEQUENCE [LARGE SCALE GENOMIC DNA]</scope>
    <source>
        <tissue evidence="2">Muscle</tissue>
    </source>
</reference>
<accession>A0A4Z2FNC2</accession>
<feature type="compositionally biased region" description="Acidic residues" evidence="1">
    <location>
        <begin position="30"/>
        <end position="62"/>
    </location>
</feature>
<sequence>MKRTDDEELVVGIFHHADLHGPSGGGREEEGAESEEEWVESEEEGPESEEEWAESEEEFLNI</sequence>
<evidence type="ECO:0000313" key="2">
    <source>
        <dbReference type="EMBL" id="TNN41822.1"/>
    </source>
</evidence>
<organism evidence="2 3">
    <name type="scientific">Liparis tanakae</name>
    <name type="common">Tanaka's snailfish</name>
    <dbReference type="NCBI Taxonomy" id="230148"/>
    <lineage>
        <taxon>Eukaryota</taxon>
        <taxon>Metazoa</taxon>
        <taxon>Chordata</taxon>
        <taxon>Craniata</taxon>
        <taxon>Vertebrata</taxon>
        <taxon>Euteleostomi</taxon>
        <taxon>Actinopterygii</taxon>
        <taxon>Neopterygii</taxon>
        <taxon>Teleostei</taxon>
        <taxon>Neoteleostei</taxon>
        <taxon>Acanthomorphata</taxon>
        <taxon>Eupercaria</taxon>
        <taxon>Perciformes</taxon>
        <taxon>Cottioidei</taxon>
        <taxon>Cottales</taxon>
        <taxon>Liparidae</taxon>
        <taxon>Liparis</taxon>
    </lineage>
</organism>
<gene>
    <name evidence="2" type="ORF">EYF80_048000</name>
</gene>
<dbReference type="Proteomes" id="UP000314294">
    <property type="component" value="Unassembled WGS sequence"/>
</dbReference>